<protein>
    <recommendedName>
        <fullName evidence="4">Gp107</fullName>
    </recommendedName>
</protein>
<dbReference type="RefSeq" id="YP_009188181.1">
    <property type="nucleotide sequence ID" value="NC_028663.1"/>
</dbReference>
<evidence type="ECO:0008006" key="4">
    <source>
        <dbReference type="Google" id="ProtNLM"/>
    </source>
</evidence>
<evidence type="ECO:0000313" key="2">
    <source>
        <dbReference type="EMBL" id="AJK27532.1"/>
    </source>
</evidence>
<sequence length="76" mass="8608">MTATKTESLSKEELLDQFKTRYGKLVEENKELSEKIRSNEQTALKLLGAIETLEYLSPEKLAATTEVTEDINNSDE</sequence>
<keyword evidence="3" id="KW-1185">Reference proteome</keyword>
<feature type="coiled-coil region" evidence="1">
    <location>
        <begin position="15"/>
        <end position="42"/>
    </location>
</feature>
<accession>A0A0C5ADY0</accession>
<dbReference type="KEGG" id="vg:26516652"/>
<evidence type="ECO:0000256" key="1">
    <source>
        <dbReference type="SAM" id="Coils"/>
    </source>
</evidence>
<dbReference type="GeneID" id="26516652"/>
<organism evidence="2 3">
    <name type="scientific">Cyanophage P-TIM40</name>
    <dbReference type="NCBI Taxonomy" id="1589733"/>
    <lineage>
        <taxon>Viruses</taxon>
        <taxon>Duplodnaviria</taxon>
        <taxon>Heunggongvirae</taxon>
        <taxon>Uroviricota</taxon>
        <taxon>Caudoviricetes</taxon>
        <taxon>Pantevenvirales</taxon>
        <taxon>Kyanoviridae</taxon>
        <taxon>Libanvirus</taxon>
        <taxon>Libanvirus ptim40</taxon>
    </lineage>
</organism>
<reference evidence="2 3" key="1">
    <citation type="submission" date="2014-11" db="EMBL/GenBank/DDBJ databases">
        <authorList>
            <person name="Fedida A."/>
            <person name="Lindell D."/>
        </authorList>
    </citation>
    <scope>NUCLEOTIDE SEQUENCE [LARGE SCALE GENOMIC DNA]</scope>
</reference>
<proteinExistence type="predicted"/>
<dbReference type="EMBL" id="KP211958">
    <property type="protein sequence ID" value="AJK27532.1"/>
    <property type="molecule type" value="Genomic_DNA"/>
</dbReference>
<dbReference type="OrthoDB" id="26813at10239"/>
<name>A0A0C5ADY0_9CAUD</name>
<keyword evidence="1" id="KW-0175">Coiled coil</keyword>
<dbReference type="Proteomes" id="UP000032135">
    <property type="component" value="Segment"/>
</dbReference>
<gene>
    <name evidence="2" type="ORF">PTIM40_106</name>
</gene>
<evidence type="ECO:0000313" key="3">
    <source>
        <dbReference type="Proteomes" id="UP000032135"/>
    </source>
</evidence>